<feature type="transmembrane region" description="Helical" evidence="9">
    <location>
        <begin position="127"/>
        <end position="149"/>
    </location>
</feature>
<comment type="caution">
    <text evidence="11">The sequence shown here is derived from an EMBL/GenBank/DDBJ whole genome shotgun (WGS) entry which is preliminary data.</text>
</comment>
<reference evidence="11 12" key="1">
    <citation type="submission" date="2018-08" db="EMBL/GenBank/DDBJ databases">
        <title>Vibrio isolated from the Eastern China Marginal Seas.</title>
        <authorList>
            <person name="Li Y."/>
        </authorList>
    </citation>
    <scope>NUCLEOTIDE SEQUENCE [LARGE SCALE GENOMIC DNA]</scope>
    <source>
        <strain evidence="11 12">BEI233</strain>
    </source>
</reference>
<name>A0A3A6QTJ1_9VIBR</name>
<evidence type="ECO:0000313" key="12">
    <source>
        <dbReference type="Proteomes" id="UP000273252"/>
    </source>
</evidence>
<dbReference type="PANTHER" id="PTHR35011:SF5">
    <property type="entry name" value="SIALIC ACID TRAP TRANSPORTER SMALL PERMEASE PROTEIN SIAQ"/>
    <property type="match status" value="1"/>
</dbReference>
<evidence type="ECO:0000256" key="7">
    <source>
        <dbReference type="ARBA" id="ARBA00023136"/>
    </source>
</evidence>
<feature type="transmembrane region" description="Helical" evidence="9">
    <location>
        <begin position="85"/>
        <end position="107"/>
    </location>
</feature>
<dbReference type="GO" id="GO:0015740">
    <property type="term" value="P:C4-dicarboxylate transport"/>
    <property type="evidence" value="ECO:0007669"/>
    <property type="project" value="TreeGrafter"/>
</dbReference>
<dbReference type="GO" id="GO:0022857">
    <property type="term" value="F:transmembrane transporter activity"/>
    <property type="evidence" value="ECO:0007669"/>
    <property type="project" value="UniProtKB-UniRule"/>
</dbReference>
<dbReference type="InterPro" id="IPR055348">
    <property type="entry name" value="DctQ"/>
</dbReference>
<keyword evidence="2 9" id="KW-0813">Transport</keyword>
<keyword evidence="5 9" id="KW-0812">Transmembrane</keyword>
<dbReference type="InterPro" id="IPR007387">
    <property type="entry name" value="TRAP_DctQ"/>
</dbReference>
<dbReference type="EMBL" id="QVMU01000001">
    <property type="protein sequence ID" value="RJX75683.1"/>
    <property type="molecule type" value="Genomic_DNA"/>
</dbReference>
<feature type="transmembrane region" description="Helical" evidence="9">
    <location>
        <begin position="14"/>
        <end position="37"/>
    </location>
</feature>
<evidence type="ECO:0000313" key="11">
    <source>
        <dbReference type="EMBL" id="RJX75683.1"/>
    </source>
</evidence>
<dbReference type="Pfam" id="PF04290">
    <property type="entry name" value="DctQ"/>
    <property type="match status" value="1"/>
</dbReference>
<evidence type="ECO:0000256" key="4">
    <source>
        <dbReference type="ARBA" id="ARBA00022519"/>
    </source>
</evidence>
<dbReference type="OrthoDB" id="4964541at2"/>
<evidence type="ECO:0000256" key="2">
    <source>
        <dbReference type="ARBA" id="ARBA00022448"/>
    </source>
</evidence>
<evidence type="ECO:0000256" key="6">
    <source>
        <dbReference type="ARBA" id="ARBA00022989"/>
    </source>
</evidence>
<keyword evidence="3" id="KW-1003">Cell membrane</keyword>
<evidence type="ECO:0000256" key="3">
    <source>
        <dbReference type="ARBA" id="ARBA00022475"/>
    </source>
</evidence>
<keyword evidence="7 9" id="KW-0472">Membrane</keyword>
<sequence>MYKIITKMELIEKYLSIFLFLLMLSVIAIQILSRYFFSFAIPWTEELSRWLYIYIVFIGASEAISRRDHIAIDMLPNRLGDKAGLLLDIFIHGVFAVIAVIIVHYGYIFAERMDRLGSVTMDVQMSALYGAVPVGFLLVFIKSFLNAAISFSKLVKPQRGDATVNSHLCK</sequence>
<evidence type="ECO:0000256" key="5">
    <source>
        <dbReference type="ARBA" id="ARBA00022692"/>
    </source>
</evidence>
<evidence type="ECO:0000256" key="8">
    <source>
        <dbReference type="ARBA" id="ARBA00038436"/>
    </source>
</evidence>
<dbReference type="AlphaFoldDB" id="A0A3A6QTJ1"/>
<keyword evidence="12" id="KW-1185">Reference proteome</keyword>
<gene>
    <name evidence="11" type="ORF">DZ860_03125</name>
</gene>
<feature type="transmembrane region" description="Helical" evidence="9">
    <location>
        <begin position="49"/>
        <end position="65"/>
    </location>
</feature>
<comment type="subunit">
    <text evidence="9">The complex comprises the extracytoplasmic solute receptor protein and the two transmembrane proteins.</text>
</comment>
<accession>A0A3A6QTJ1</accession>
<dbReference type="PANTHER" id="PTHR35011">
    <property type="entry name" value="2,3-DIKETO-L-GULONATE TRAP TRANSPORTER SMALL PERMEASE PROTEIN YIAM"/>
    <property type="match status" value="1"/>
</dbReference>
<feature type="domain" description="Tripartite ATP-independent periplasmic transporters DctQ component" evidence="10">
    <location>
        <begin position="23"/>
        <end position="144"/>
    </location>
</feature>
<dbReference type="Proteomes" id="UP000273252">
    <property type="component" value="Unassembled WGS sequence"/>
</dbReference>
<keyword evidence="6 9" id="KW-1133">Transmembrane helix</keyword>
<evidence type="ECO:0000256" key="1">
    <source>
        <dbReference type="ARBA" id="ARBA00004429"/>
    </source>
</evidence>
<comment type="subcellular location">
    <subcellularLocation>
        <location evidence="1 9">Cell inner membrane</location>
        <topology evidence="1 9">Multi-pass membrane protein</topology>
    </subcellularLocation>
</comment>
<organism evidence="11 12">
    <name type="scientific">Vibrio sinensis</name>
    <dbReference type="NCBI Taxonomy" id="2302434"/>
    <lineage>
        <taxon>Bacteria</taxon>
        <taxon>Pseudomonadati</taxon>
        <taxon>Pseudomonadota</taxon>
        <taxon>Gammaproteobacteria</taxon>
        <taxon>Vibrionales</taxon>
        <taxon>Vibrionaceae</taxon>
        <taxon>Vibrio</taxon>
    </lineage>
</organism>
<evidence type="ECO:0000256" key="9">
    <source>
        <dbReference type="RuleBase" id="RU369079"/>
    </source>
</evidence>
<dbReference type="RefSeq" id="WP_120029439.1">
    <property type="nucleotide sequence ID" value="NZ_QVMU01000001.1"/>
</dbReference>
<keyword evidence="4 9" id="KW-0997">Cell inner membrane</keyword>
<comment type="function">
    <text evidence="9">Part of the tripartite ATP-independent periplasmic (TRAP) transport system.</text>
</comment>
<comment type="similarity">
    <text evidence="8 9">Belongs to the TRAP transporter small permease family.</text>
</comment>
<proteinExistence type="inferred from homology"/>
<protein>
    <recommendedName>
        <fullName evidence="9">TRAP transporter small permease protein</fullName>
    </recommendedName>
</protein>
<dbReference type="GO" id="GO:0005886">
    <property type="term" value="C:plasma membrane"/>
    <property type="evidence" value="ECO:0007669"/>
    <property type="project" value="UniProtKB-SubCell"/>
</dbReference>
<evidence type="ECO:0000259" key="10">
    <source>
        <dbReference type="Pfam" id="PF04290"/>
    </source>
</evidence>